<dbReference type="OrthoDB" id="6313827at2"/>
<dbReference type="SUPFAM" id="SSF158745">
    <property type="entry name" value="LanC-like"/>
    <property type="match status" value="1"/>
</dbReference>
<accession>A0A3R9MD62</accession>
<gene>
    <name evidence="1" type="ORF">EI290_02415</name>
</gene>
<protein>
    <recommendedName>
        <fullName evidence="3">Lanthionine synthetase</fullName>
    </recommendedName>
</protein>
<evidence type="ECO:0000313" key="2">
    <source>
        <dbReference type="Proteomes" id="UP000280066"/>
    </source>
</evidence>
<organism evidence="1 2">
    <name type="scientific">Hymenobacter metallilatus</name>
    <dbReference type="NCBI Taxonomy" id="2493666"/>
    <lineage>
        <taxon>Bacteria</taxon>
        <taxon>Pseudomonadati</taxon>
        <taxon>Bacteroidota</taxon>
        <taxon>Cytophagia</taxon>
        <taxon>Cytophagales</taxon>
        <taxon>Hymenobacteraceae</taxon>
        <taxon>Hymenobacter</taxon>
    </lineage>
</organism>
<sequence length="402" mass="45042">METQLDTPVATSAQLLHTIADYLTGPEARTLPNFGVGTGKGGTVLFLCHYAAYTGNTQYYDQALEQLEAALGEMNPQTYKSSYNSNYFQELAELGNLLCYLGSQGHLDWDSELLLSKVDALLEGRLQHHLASKNLEIINGALSVGVYFLRRQRHSAVARRNLLLLLDALEELHEGDEDTGYYWTCCVIQEPRVYTGISHGSAMLISFLAAVYEADVRPQECARLMHYATKFLLRTRMDANQNLSSFPLWQGKEEPTSNLCLLYGDLGTAYAIIRAATILGNSYYLEEATQIALRTTRRTALADTYLYDASLWYGTSGTYLLYAALYRLTRVEEFARAAQFWLEGLPRLATHPNEYLGFSSYFFKQNPAAQQGFNFGVTGIGLTLIQALSKGQYSVDDFIWLS</sequence>
<dbReference type="AlphaFoldDB" id="A0A3R9MD62"/>
<evidence type="ECO:0000313" key="1">
    <source>
        <dbReference type="EMBL" id="RSK37522.1"/>
    </source>
</evidence>
<dbReference type="InterPro" id="IPR007822">
    <property type="entry name" value="LANC-like"/>
</dbReference>
<evidence type="ECO:0008006" key="3">
    <source>
        <dbReference type="Google" id="ProtNLM"/>
    </source>
</evidence>
<proteinExistence type="predicted"/>
<name>A0A3R9MD62_9BACT</name>
<dbReference type="GO" id="GO:0031179">
    <property type="term" value="P:peptide modification"/>
    <property type="evidence" value="ECO:0007669"/>
    <property type="project" value="InterPro"/>
</dbReference>
<comment type="caution">
    <text evidence="1">The sequence shown here is derived from an EMBL/GenBank/DDBJ whole genome shotgun (WGS) entry which is preliminary data.</text>
</comment>
<dbReference type="EMBL" id="RWIS01000001">
    <property type="protein sequence ID" value="RSK37522.1"/>
    <property type="molecule type" value="Genomic_DNA"/>
</dbReference>
<keyword evidence="2" id="KW-1185">Reference proteome</keyword>
<dbReference type="Proteomes" id="UP000280066">
    <property type="component" value="Unassembled WGS sequence"/>
</dbReference>
<dbReference type="SMART" id="SM01260">
    <property type="entry name" value="LANC_like"/>
    <property type="match status" value="1"/>
</dbReference>
<dbReference type="Gene3D" id="1.50.10.20">
    <property type="match status" value="1"/>
</dbReference>
<reference evidence="1 2" key="1">
    <citation type="submission" date="2018-12" db="EMBL/GenBank/DDBJ databases">
        <authorList>
            <person name="Feng G."/>
            <person name="Zhu H."/>
        </authorList>
    </citation>
    <scope>NUCLEOTIDE SEQUENCE [LARGE SCALE GENOMIC DNA]</scope>
    <source>
        <strain evidence="1 2">9PBR-2</strain>
    </source>
</reference>
<dbReference type="RefSeq" id="WP_125426353.1">
    <property type="nucleotide sequence ID" value="NZ_RWIS01000001.1"/>
</dbReference>
<dbReference type="Pfam" id="PF05147">
    <property type="entry name" value="LANC_like"/>
    <property type="match status" value="1"/>
</dbReference>